<dbReference type="Proteomes" id="UP001148786">
    <property type="component" value="Unassembled WGS sequence"/>
</dbReference>
<proteinExistence type="predicted"/>
<protein>
    <recommendedName>
        <fullName evidence="2">Nephrocystin 3-like N-terminal domain-containing protein</fullName>
    </recommendedName>
</protein>
<comment type="caution">
    <text evidence="3">The sequence shown here is derived from an EMBL/GenBank/DDBJ whole genome shotgun (WGS) entry which is preliminary data.</text>
</comment>
<dbReference type="PANTHER" id="PTHR10039:SF17">
    <property type="entry name" value="FUNGAL STAND N-TERMINAL GOODBYE DOMAIN-CONTAINING PROTEIN-RELATED"/>
    <property type="match status" value="1"/>
</dbReference>
<dbReference type="InterPro" id="IPR027417">
    <property type="entry name" value="P-loop_NTPase"/>
</dbReference>
<evidence type="ECO:0000259" key="2">
    <source>
        <dbReference type="Pfam" id="PF24883"/>
    </source>
</evidence>
<dbReference type="EMBL" id="JANKHO010000467">
    <property type="protein sequence ID" value="KAJ3509566.1"/>
    <property type="molecule type" value="Genomic_DNA"/>
</dbReference>
<dbReference type="AlphaFoldDB" id="A0A9W8K8P7"/>
<evidence type="ECO:0000313" key="3">
    <source>
        <dbReference type="EMBL" id="KAJ3509566.1"/>
    </source>
</evidence>
<evidence type="ECO:0000313" key="4">
    <source>
        <dbReference type="Proteomes" id="UP001148786"/>
    </source>
</evidence>
<sequence>MFSNGVVITGGTFIQDNSSTRPGKGFKFLKEAVASSAFYDSGERFDPPKCHPNTRVAVIERITDWIAGKIDTDTLILWLYGPAGAGKSAIAQTIAELCHEHGLLLATFFFSRTDPSRNNVKSLIATLTYALVSSIPPTRPLIEQVIEGDPLIFKRSLETQFTNLVLEPLGHLFESGLFKQTNFPPVVIVDGLDECIDQAAQRATVEAFARTTRRYGLPLKFLVASRPEQIIISTFKSSPVHALAFHLPLTNEYQPDDDIRTFLLDKFEEIKRTHPLGTSIPSSWPSYDEVFQLIAKSSGQFIYASIVIRFTSSLRHHPCERLKIILGLRPPRRDLPFVELDALYTQILSSSEDVGTLLKILSVAIVLTGMLGETYDLRPPRIEKVLQLEEGSLQLLLGDISSLVDWDDSETRVKFHHASCPDFLSDRQRSQNLYTDASLAHAELARWSLRAWKDPDIDRDEILHIVDYFHTYCQFAAATPELMQDLWDLPASAWITSMAKIDSELSLHPLWYLPPPTSKYSFAYLFISGVFSETNQLYDHHLALVDRYMINLAQDSVGLNSLALFLLLGTGRLNASSDWHGKVLRRNRNHDFTEQVVTLTYDGKADTFRDALTRIFFIPQDDLLWERETINMLHSRFSKYWNAGVSVADPVHTPPTGYEEFLFDFFNDARQPENIRFDNNRYAQLAMICLQYLSCRSIKEHAMDLAEDKPRPSLLGAQGMAQVAYDWC</sequence>
<organism evidence="3 4">
    <name type="scientific">Agrocybe chaxingu</name>
    <dbReference type="NCBI Taxonomy" id="84603"/>
    <lineage>
        <taxon>Eukaryota</taxon>
        <taxon>Fungi</taxon>
        <taxon>Dikarya</taxon>
        <taxon>Basidiomycota</taxon>
        <taxon>Agaricomycotina</taxon>
        <taxon>Agaricomycetes</taxon>
        <taxon>Agaricomycetidae</taxon>
        <taxon>Agaricales</taxon>
        <taxon>Agaricineae</taxon>
        <taxon>Strophariaceae</taxon>
        <taxon>Agrocybe</taxon>
    </lineage>
</organism>
<dbReference type="OrthoDB" id="2683869at2759"/>
<reference evidence="3" key="1">
    <citation type="submission" date="2022-07" db="EMBL/GenBank/DDBJ databases">
        <title>Genome Sequence of Agrocybe chaxingu.</title>
        <authorList>
            <person name="Buettner E."/>
        </authorList>
    </citation>
    <scope>NUCLEOTIDE SEQUENCE</scope>
    <source>
        <strain evidence="3">MP-N11</strain>
    </source>
</reference>
<dbReference type="PANTHER" id="PTHR10039">
    <property type="entry name" value="AMELOGENIN"/>
    <property type="match status" value="1"/>
</dbReference>
<feature type="domain" description="Nephrocystin 3-like N-terminal" evidence="2">
    <location>
        <begin position="62"/>
        <end position="226"/>
    </location>
</feature>
<dbReference type="Pfam" id="PF24883">
    <property type="entry name" value="NPHP3_N"/>
    <property type="match status" value="1"/>
</dbReference>
<keyword evidence="1" id="KW-0677">Repeat</keyword>
<gene>
    <name evidence="3" type="ORF">NLJ89_g5154</name>
</gene>
<dbReference type="InterPro" id="IPR056884">
    <property type="entry name" value="NPHP3-like_N"/>
</dbReference>
<dbReference type="Gene3D" id="3.40.50.300">
    <property type="entry name" value="P-loop containing nucleotide triphosphate hydrolases"/>
    <property type="match status" value="1"/>
</dbReference>
<keyword evidence="4" id="KW-1185">Reference proteome</keyword>
<dbReference type="SUPFAM" id="SSF52540">
    <property type="entry name" value="P-loop containing nucleoside triphosphate hydrolases"/>
    <property type="match status" value="1"/>
</dbReference>
<accession>A0A9W8K8P7</accession>
<name>A0A9W8K8P7_9AGAR</name>
<evidence type="ECO:0000256" key="1">
    <source>
        <dbReference type="ARBA" id="ARBA00022737"/>
    </source>
</evidence>